<sequence>MDSQQQQLTELLTSFHLAWKELQNSDDVTKKKQVKDAIKQLSKLQDAFNDLQDNDSRQLWDERASSLIRKIKRLKLLDEHRPEELDASTPALSSSTTAISHPASNADASKPSGMPSANLFNRPRQATSVYSSPFNSSRLIQQPLSSTSTPPWTSSARSLRPDPLTDSAQRLSLDVSRPNRDSEDHDTTPPATSPPSGSDSLTIGRLPKSNSSLSMFSLPADVIDAPVPQRTVSKTHTTRSTMIDQFARHEPSTSTSSKRSFSLFGKKQPEPQPSTAQINFYRDDGDDNQVYACDAIVNHPLRIGIGYGSYICYSCTVFSNKGAPITVRKRYSDFVVLRQQLLKHYPHLKASVPKLPPKKVVGKFTPTFVEQRRRELEYFFKYVVLHPTLGSGQVIKEWIAP</sequence>
<evidence type="ECO:0000313" key="4">
    <source>
        <dbReference type="Proteomes" id="UP000242146"/>
    </source>
</evidence>
<dbReference type="Proteomes" id="UP000242146">
    <property type="component" value="Unassembled WGS sequence"/>
</dbReference>
<dbReference type="Gene3D" id="3.30.1520.10">
    <property type="entry name" value="Phox-like domain"/>
    <property type="match status" value="1"/>
</dbReference>
<feature type="domain" description="PX" evidence="2">
    <location>
        <begin position="291"/>
        <end position="401"/>
    </location>
</feature>
<accession>A0A1X2GE97</accession>
<dbReference type="PANTHER" id="PTHR10555:SF170">
    <property type="entry name" value="FI18122P1"/>
    <property type="match status" value="1"/>
</dbReference>
<dbReference type="EMBL" id="MCGT01000019">
    <property type="protein sequence ID" value="ORX51881.1"/>
    <property type="molecule type" value="Genomic_DNA"/>
</dbReference>
<dbReference type="InterPro" id="IPR001683">
    <property type="entry name" value="PX_dom"/>
</dbReference>
<feature type="region of interest" description="Disordered" evidence="1">
    <location>
        <begin position="78"/>
        <end position="208"/>
    </location>
</feature>
<feature type="compositionally biased region" description="Low complexity" evidence="1">
    <location>
        <begin position="143"/>
        <end position="155"/>
    </location>
</feature>
<dbReference type="SUPFAM" id="SSF64268">
    <property type="entry name" value="PX domain"/>
    <property type="match status" value="1"/>
</dbReference>
<feature type="compositionally biased region" description="Low complexity" evidence="1">
    <location>
        <begin position="252"/>
        <end position="262"/>
    </location>
</feature>
<organism evidence="3 4">
    <name type="scientific">Hesseltinella vesiculosa</name>
    <dbReference type="NCBI Taxonomy" id="101127"/>
    <lineage>
        <taxon>Eukaryota</taxon>
        <taxon>Fungi</taxon>
        <taxon>Fungi incertae sedis</taxon>
        <taxon>Mucoromycota</taxon>
        <taxon>Mucoromycotina</taxon>
        <taxon>Mucoromycetes</taxon>
        <taxon>Mucorales</taxon>
        <taxon>Cunninghamellaceae</taxon>
        <taxon>Hesseltinella</taxon>
    </lineage>
</organism>
<reference evidence="3 4" key="1">
    <citation type="submission" date="2016-07" db="EMBL/GenBank/DDBJ databases">
        <title>Pervasive Adenine N6-methylation of Active Genes in Fungi.</title>
        <authorList>
            <consortium name="DOE Joint Genome Institute"/>
            <person name="Mondo S.J."/>
            <person name="Dannebaum R.O."/>
            <person name="Kuo R.C."/>
            <person name="Labutti K."/>
            <person name="Haridas S."/>
            <person name="Kuo A."/>
            <person name="Salamov A."/>
            <person name="Ahrendt S.R."/>
            <person name="Lipzen A."/>
            <person name="Sullivan W."/>
            <person name="Andreopoulos W.B."/>
            <person name="Clum A."/>
            <person name="Lindquist E."/>
            <person name="Daum C."/>
            <person name="Ramamoorthy G.K."/>
            <person name="Gryganskyi A."/>
            <person name="Culley D."/>
            <person name="Magnuson J.K."/>
            <person name="James T.Y."/>
            <person name="O'Malley M.A."/>
            <person name="Stajich J.E."/>
            <person name="Spatafora J.W."/>
            <person name="Visel A."/>
            <person name="Grigoriev I.V."/>
        </authorList>
    </citation>
    <scope>NUCLEOTIDE SEQUENCE [LARGE SCALE GENOMIC DNA]</scope>
    <source>
        <strain evidence="3 4">NRRL 3301</strain>
    </source>
</reference>
<feature type="region of interest" description="Disordered" evidence="1">
    <location>
        <begin position="247"/>
        <end position="273"/>
    </location>
</feature>
<dbReference type="Pfam" id="PF00787">
    <property type="entry name" value="PX"/>
    <property type="match status" value="1"/>
</dbReference>
<keyword evidence="4" id="KW-1185">Reference proteome</keyword>
<evidence type="ECO:0000313" key="3">
    <source>
        <dbReference type="EMBL" id="ORX51881.1"/>
    </source>
</evidence>
<dbReference type="OrthoDB" id="10254720at2759"/>
<dbReference type="AlphaFoldDB" id="A0A1X2GE97"/>
<protein>
    <recommendedName>
        <fullName evidence="2">PX domain-containing protein</fullName>
    </recommendedName>
</protein>
<gene>
    <name evidence="3" type="ORF">DM01DRAFT_1336878</name>
</gene>
<dbReference type="GO" id="GO:0035091">
    <property type="term" value="F:phosphatidylinositol binding"/>
    <property type="evidence" value="ECO:0007669"/>
    <property type="project" value="InterPro"/>
</dbReference>
<name>A0A1X2GE97_9FUNG</name>
<evidence type="ECO:0000256" key="1">
    <source>
        <dbReference type="SAM" id="MobiDB-lite"/>
    </source>
</evidence>
<feature type="compositionally biased region" description="Polar residues" evidence="1">
    <location>
        <begin position="124"/>
        <end position="142"/>
    </location>
</feature>
<comment type="caution">
    <text evidence="3">The sequence shown here is derived from an EMBL/GenBank/DDBJ whole genome shotgun (WGS) entry which is preliminary data.</text>
</comment>
<dbReference type="SMART" id="SM00312">
    <property type="entry name" value="PX"/>
    <property type="match status" value="1"/>
</dbReference>
<dbReference type="PANTHER" id="PTHR10555">
    <property type="entry name" value="SORTING NEXIN"/>
    <property type="match status" value="1"/>
</dbReference>
<evidence type="ECO:0000259" key="2">
    <source>
        <dbReference type="PROSITE" id="PS50195"/>
    </source>
</evidence>
<feature type="compositionally biased region" description="Low complexity" evidence="1">
    <location>
        <begin position="188"/>
        <end position="200"/>
    </location>
</feature>
<dbReference type="PROSITE" id="PS50195">
    <property type="entry name" value="PX"/>
    <property type="match status" value="1"/>
</dbReference>
<dbReference type="STRING" id="101127.A0A1X2GE97"/>
<proteinExistence type="predicted"/>
<dbReference type="GO" id="GO:0005768">
    <property type="term" value="C:endosome"/>
    <property type="evidence" value="ECO:0007669"/>
    <property type="project" value="TreeGrafter"/>
</dbReference>
<feature type="compositionally biased region" description="Low complexity" evidence="1">
    <location>
        <begin position="87"/>
        <end position="100"/>
    </location>
</feature>
<dbReference type="InterPro" id="IPR036871">
    <property type="entry name" value="PX_dom_sf"/>
</dbReference>
<feature type="compositionally biased region" description="Basic and acidic residues" evidence="1">
    <location>
        <begin position="177"/>
        <end position="187"/>
    </location>
</feature>